<dbReference type="EMBL" id="LCMM01000006">
    <property type="protein sequence ID" value="KKU38122.1"/>
    <property type="molecule type" value="Genomic_DNA"/>
</dbReference>
<accession>A0A0G1Q068</accession>
<gene>
    <name evidence="2" type="ORF">UX51_C0006G0002</name>
</gene>
<protein>
    <submittedName>
        <fullName evidence="2">Uncharacterized protein</fullName>
    </submittedName>
</protein>
<keyword evidence="1" id="KW-0472">Membrane</keyword>
<reference evidence="2 3" key="1">
    <citation type="journal article" date="2015" name="Nature">
        <title>rRNA introns, odd ribosomes, and small enigmatic genomes across a large radiation of phyla.</title>
        <authorList>
            <person name="Brown C.T."/>
            <person name="Hug L.A."/>
            <person name="Thomas B.C."/>
            <person name="Sharon I."/>
            <person name="Castelle C.J."/>
            <person name="Singh A."/>
            <person name="Wilkins M.J."/>
            <person name="Williams K.H."/>
            <person name="Banfield J.F."/>
        </authorList>
    </citation>
    <scope>NUCLEOTIDE SEQUENCE [LARGE SCALE GENOMIC DNA]</scope>
</reference>
<proteinExistence type="predicted"/>
<evidence type="ECO:0000313" key="2">
    <source>
        <dbReference type="EMBL" id="KKU38122.1"/>
    </source>
</evidence>
<sequence>MTNNSIISDEMIERLKRQEEGLLSAYKEVINQWRGSLLIFAGLAMAALGNQHNTYAYSLIVLWLLEALFILSLFWLNRNVYNLMIDRHFEGTVSQEQEQRDIKYAEKKHRQTKICERLAFSIFSVSTILTMVYFIASAFLYLDLK</sequence>
<feature type="transmembrane region" description="Helical" evidence="1">
    <location>
        <begin position="55"/>
        <end position="76"/>
    </location>
</feature>
<organism evidence="2 3">
    <name type="scientific">Candidatus Azambacteria bacterium GW2011_GWF2_46_32</name>
    <dbReference type="NCBI Taxonomy" id="1618628"/>
    <lineage>
        <taxon>Bacteria</taxon>
        <taxon>Candidatus Azamiibacteriota</taxon>
    </lineage>
</organism>
<dbReference type="Proteomes" id="UP000034856">
    <property type="component" value="Unassembled WGS sequence"/>
</dbReference>
<comment type="caution">
    <text evidence="2">The sequence shown here is derived from an EMBL/GenBank/DDBJ whole genome shotgun (WGS) entry which is preliminary data.</text>
</comment>
<keyword evidence="1" id="KW-0812">Transmembrane</keyword>
<evidence type="ECO:0000256" key="1">
    <source>
        <dbReference type="SAM" id="Phobius"/>
    </source>
</evidence>
<dbReference type="AlphaFoldDB" id="A0A0G1Q068"/>
<feature type="transmembrane region" description="Helical" evidence="1">
    <location>
        <begin position="118"/>
        <end position="142"/>
    </location>
</feature>
<name>A0A0G1Q068_9BACT</name>
<evidence type="ECO:0000313" key="3">
    <source>
        <dbReference type="Proteomes" id="UP000034856"/>
    </source>
</evidence>
<keyword evidence="1" id="KW-1133">Transmembrane helix</keyword>